<dbReference type="SUPFAM" id="SSF54285">
    <property type="entry name" value="MoaD/ThiS"/>
    <property type="match status" value="1"/>
</dbReference>
<evidence type="ECO:0000313" key="4">
    <source>
        <dbReference type="Proteomes" id="UP000663903"/>
    </source>
</evidence>
<evidence type="ECO:0000256" key="1">
    <source>
        <dbReference type="ARBA" id="ARBA00010645"/>
    </source>
</evidence>
<comment type="similarity">
    <text evidence="1 2">Belongs to the UPF0125 (RnfH) family.</text>
</comment>
<evidence type="ECO:0000256" key="2">
    <source>
        <dbReference type="HAMAP-Rule" id="MF_00460"/>
    </source>
</evidence>
<protein>
    <recommendedName>
        <fullName evidence="2">UPF0125 protein J1M35_10880</fullName>
    </recommendedName>
</protein>
<dbReference type="PANTHER" id="PTHR37483:SF1">
    <property type="entry name" value="UPF0125 PROTEIN RATB"/>
    <property type="match status" value="1"/>
</dbReference>
<dbReference type="KEGG" id="otd:J1M35_10880"/>
<dbReference type="Pfam" id="PF03658">
    <property type="entry name" value="Ub-RnfH"/>
    <property type="match status" value="1"/>
</dbReference>
<name>A0A975CF42_9BURK</name>
<proteinExistence type="inferred from homology"/>
<dbReference type="HAMAP" id="MF_00460">
    <property type="entry name" value="UPF0125_RnfH"/>
    <property type="match status" value="1"/>
</dbReference>
<dbReference type="RefSeq" id="WP_208007083.1">
    <property type="nucleotide sequence ID" value="NZ_CP071796.1"/>
</dbReference>
<evidence type="ECO:0000313" key="3">
    <source>
        <dbReference type="EMBL" id="QTD43672.1"/>
    </source>
</evidence>
<reference evidence="3" key="1">
    <citation type="submission" date="2021-03" db="EMBL/GenBank/DDBJ databases">
        <title>Ottowia sp. 27C isolated from the cloaca of a Giant Asian pond turtle (Heosemys grandis).</title>
        <authorList>
            <person name="Spergser J."/>
            <person name="Busse H.-J."/>
        </authorList>
    </citation>
    <scope>NUCLEOTIDE SEQUENCE</scope>
    <source>
        <strain evidence="3">27C</strain>
    </source>
</reference>
<dbReference type="Proteomes" id="UP000663903">
    <property type="component" value="Chromosome"/>
</dbReference>
<dbReference type="Gene3D" id="3.10.20.280">
    <property type="entry name" value="RnfH-like"/>
    <property type="match status" value="1"/>
</dbReference>
<sequence length="112" mass="11971">MSATIDVTVAYSAAPREVREKSLTLPPGSTVRDALVAADLLETAMALGAAGAVGVWGRKAPLDRPLAAHDRVEVWRPLRVDPKLARRERFGQQGARAAGLFAKRRPGAKPGY</sequence>
<keyword evidence="4" id="KW-1185">Reference proteome</keyword>
<dbReference type="EMBL" id="CP071796">
    <property type="protein sequence ID" value="QTD43672.1"/>
    <property type="molecule type" value="Genomic_DNA"/>
</dbReference>
<dbReference type="InterPro" id="IPR016155">
    <property type="entry name" value="Mopterin_synth/thiamin_S_b"/>
</dbReference>
<dbReference type="PANTHER" id="PTHR37483">
    <property type="entry name" value="UPF0125 PROTEIN RATB"/>
    <property type="match status" value="1"/>
</dbReference>
<accession>A0A975CF42</accession>
<dbReference type="InterPro" id="IPR037021">
    <property type="entry name" value="RnfH_sf"/>
</dbReference>
<organism evidence="3 4">
    <name type="scientific">Ottowia testudinis</name>
    <dbReference type="NCBI Taxonomy" id="2816950"/>
    <lineage>
        <taxon>Bacteria</taxon>
        <taxon>Pseudomonadati</taxon>
        <taxon>Pseudomonadota</taxon>
        <taxon>Betaproteobacteria</taxon>
        <taxon>Burkholderiales</taxon>
        <taxon>Comamonadaceae</taxon>
        <taxon>Ottowia</taxon>
    </lineage>
</organism>
<dbReference type="AlphaFoldDB" id="A0A975CF42"/>
<gene>
    <name evidence="3" type="ORF">J1M35_10880</name>
</gene>
<dbReference type="InterPro" id="IPR005346">
    <property type="entry name" value="RnfH"/>
</dbReference>